<dbReference type="EMBL" id="JAJSOF020000011">
    <property type="protein sequence ID" value="KAJ4444688.1"/>
    <property type="molecule type" value="Genomic_DNA"/>
</dbReference>
<evidence type="ECO:0000313" key="2">
    <source>
        <dbReference type="Proteomes" id="UP001148838"/>
    </source>
</evidence>
<keyword evidence="2" id="KW-1185">Reference proteome</keyword>
<name>A0ABQ8TDN5_PERAM</name>
<comment type="caution">
    <text evidence="1">The sequence shown here is derived from an EMBL/GenBank/DDBJ whole genome shotgun (WGS) entry which is preliminary data.</text>
</comment>
<protein>
    <submittedName>
        <fullName evidence="1">Uncharacterized protein</fullName>
    </submittedName>
</protein>
<evidence type="ECO:0000313" key="1">
    <source>
        <dbReference type="EMBL" id="KAJ4444688.1"/>
    </source>
</evidence>
<gene>
    <name evidence="1" type="ORF">ANN_06485</name>
</gene>
<reference evidence="1 2" key="1">
    <citation type="journal article" date="2022" name="Allergy">
        <title>Genome assembly and annotation of Periplaneta americana reveal a comprehensive cockroach allergen profile.</title>
        <authorList>
            <person name="Wang L."/>
            <person name="Xiong Q."/>
            <person name="Saelim N."/>
            <person name="Wang L."/>
            <person name="Nong W."/>
            <person name="Wan A.T."/>
            <person name="Shi M."/>
            <person name="Liu X."/>
            <person name="Cao Q."/>
            <person name="Hui J.H.L."/>
            <person name="Sookrung N."/>
            <person name="Leung T.F."/>
            <person name="Tungtrongchitr A."/>
            <person name="Tsui S.K.W."/>
        </authorList>
    </citation>
    <scope>NUCLEOTIDE SEQUENCE [LARGE SCALE GENOMIC DNA]</scope>
    <source>
        <strain evidence="1">PWHHKU_190912</strain>
    </source>
</reference>
<dbReference type="Proteomes" id="UP001148838">
    <property type="component" value="Unassembled WGS sequence"/>
</dbReference>
<accession>A0ABQ8TDN5</accession>
<sequence length="81" mass="9060">MLQQCRAEEPDNIVYTTGCLQGFPLSGLMDSSSLSMYVHSDNNKTSSYEQAVVEYSRNIFEGAIEKLAKNSMCYRLHGTTV</sequence>
<organism evidence="1 2">
    <name type="scientific">Periplaneta americana</name>
    <name type="common">American cockroach</name>
    <name type="synonym">Blatta americana</name>
    <dbReference type="NCBI Taxonomy" id="6978"/>
    <lineage>
        <taxon>Eukaryota</taxon>
        <taxon>Metazoa</taxon>
        <taxon>Ecdysozoa</taxon>
        <taxon>Arthropoda</taxon>
        <taxon>Hexapoda</taxon>
        <taxon>Insecta</taxon>
        <taxon>Pterygota</taxon>
        <taxon>Neoptera</taxon>
        <taxon>Polyneoptera</taxon>
        <taxon>Dictyoptera</taxon>
        <taxon>Blattodea</taxon>
        <taxon>Blattoidea</taxon>
        <taxon>Blattidae</taxon>
        <taxon>Blattinae</taxon>
        <taxon>Periplaneta</taxon>
    </lineage>
</organism>
<proteinExistence type="predicted"/>